<organism evidence="4 5">
    <name type="scientific">Poriferisphaera corsica</name>
    <dbReference type="NCBI Taxonomy" id="2528020"/>
    <lineage>
        <taxon>Bacteria</taxon>
        <taxon>Pseudomonadati</taxon>
        <taxon>Planctomycetota</taxon>
        <taxon>Phycisphaerae</taxon>
        <taxon>Phycisphaerales</taxon>
        <taxon>Phycisphaeraceae</taxon>
        <taxon>Poriferisphaera</taxon>
    </lineage>
</organism>
<dbReference type="PANTHER" id="PTHR30217:SF6">
    <property type="entry name" value="TRNA HYDROXYLATION PROTEIN P"/>
    <property type="match status" value="1"/>
</dbReference>
<reference evidence="4 5" key="1">
    <citation type="submission" date="2019-02" db="EMBL/GenBank/DDBJ databases">
        <title>Deep-cultivation of Planctomycetes and their phenomic and genomic characterization uncovers novel biology.</title>
        <authorList>
            <person name="Wiegand S."/>
            <person name="Jogler M."/>
            <person name="Boedeker C."/>
            <person name="Pinto D."/>
            <person name="Vollmers J."/>
            <person name="Rivas-Marin E."/>
            <person name="Kohn T."/>
            <person name="Peeters S.H."/>
            <person name="Heuer A."/>
            <person name="Rast P."/>
            <person name="Oberbeckmann S."/>
            <person name="Bunk B."/>
            <person name="Jeske O."/>
            <person name="Meyerdierks A."/>
            <person name="Storesund J.E."/>
            <person name="Kallscheuer N."/>
            <person name="Luecker S."/>
            <person name="Lage O.M."/>
            <person name="Pohl T."/>
            <person name="Merkel B.J."/>
            <person name="Hornburger P."/>
            <person name="Mueller R.-W."/>
            <person name="Bruemmer F."/>
            <person name="Labrenz M."/>
            <person name="Spormann A.M."/>
            <person name="Op den Camp H."/>
            <person name="Overmann J."/>
            <person name="Amann R."/>
            <person name="Jetten M.S.M."/>
            <person name="Mascher T."/>
            <person name="Medema M.H."/>
            <person name="Devos D.P."/>
            <person name="Kaster A.-K."/>
            <person name="Ovreas L."/>
            <person name="Rohde M."/>
            <person name="Galperin M.Y."/>
            <person name="Jogler C."/>
        </authorList>
    </citation>
    <scope>NUCLEOTIDE SEQUENCE [LARGE SCALE GENOMIC DNA]</scope>
    <source>
        <strain evidence="4 5">KS4</strain>
    </source>
</reference>
<evidence type="ECO:0000256" key="1">
    <source>
        <dbReference type="ARBA" id="ARBA00022670"/>
    </source>
</evidence>
<dbReference type="InterPro" id="IPR001539">
    <property type="entry name" value="Peptidase_U32"/>
</dbReference>
<dbReference type="OrthoDB" id="9807498at2"/>
<keyword evidence="2 4" id="KW-0378">Hydrolase</keyword>
<evidence type="ECO:0000256" key="2">
    <source>
        <dbReference type="ARBA" id="ARBA00022801"/>
    </source>
</evidence>
<dbReference type="Proteomes" id="UP000317369">
    <property type="component" value="Chromosome"/>
</dbReference>
<keyword evidence="1 4" id="KW-0645">Protease</keyword>
<sequence length="420" mass="46088">MDTSHVELLAPAGCFPSLQAAINAGADAIYFGLGNLNMRSVARRSFDTTDLPEIMARVKAAPAVHSGKPIKAYLALNTVVYDNELDKAREILTQAKANNVDAVILADMAILQIAKDLDLPVHLSTQLSISNYQALSFYAPHCERVVLARECSLSKIRVIHEQIQSNHLLGNTGHLMELEAFAHGALCIATSGRCSMSLYHEGLSANRGACRQLCRRSYKVTDTDTGQEMTLDNNFVFSPSDIAVIDILDQVIASGISVLKVEGRGRAPEYVHTVITAYRKALTALRNNTYNKDFVESLFTDLKTVYNRDLSTGYYLGKPQEWSKKYGSKATHTKTIVGPVTNFFTKLNVAEIHAQAAPISVGDKFAIIGPTTGVLEGIITELRVDEQSVQTAPQGSRFSLKLPNRVRRSDSFYYMKPAAN</sequence>
<dbReference type="KEGG" id="pcor:KS4_02610"/>
<dbReference type="GO" id="GO:0006508">
    <property type="term" value="P:proteolysis"/>
    <property type="evidence" value="ECO:0007669"/>
    <property type="project" value="UniProtKB-KW"/>
</dbReference>
<dbReference type="EMBL" id="CP036425">
    <property type="protein sequence ID" value="QDU32231.1"/>
    <property type="molecule type" value="Genomic_DNA"/>
</dbReference>
<dbReference type="GO" id="GO:0008233">
    <property type="term" value="F:peptidase activity"/>
    <property type="evidence" value="ECO:0007669"/>
    <property type="project" value="UniProtKB-KW"/>
</dbReference>
<gene>
    <name evidence="4" type="primary">yhbU</name>
    <name evidence="4" type="ORF">KS4_02610</name>
</gene>
<evidence type="ECO:0000256" key="3">
    <source>
        <dbReference type="ARBA" id="ARBA00038374"/>
    </source>
</evidence>
<dbReference type="EC" id="3.4.-.-" evidence="4"/>
<dbReference type="Pfam" id="PF01136">
    <property type="entry name" value="Peptidase_U32"/>
    <property type="match status" value="1"/>
</dbReference>
<dbReference type="AlphaFoldDB" id="A0A517YPT7"/>
<protein>
    <submittedName>
        <fullName evidence="4">Putative protease YhbU</fullName>
        <ecNumber evidence="4">3.4.-.-</ecNumber>
    </submittedName>
</protein>
<name>A0A517YPT7_9BACT</name>
<accession>A0A517YPT7</accession>
<proteinExistence type="inferred from homology"/>
<dbReference type="PROSITE" id="PS01276">
    <property type="entry name" value="PEPTIDASE_U32"/>
    <property type="match status" value="1"/>
</dbReference>
<dbReference type="InterPro" id="IPR051454">
    <property type="entry name" value="RNA/ubiquinone_mod_enzymes"/>
</dbReference>
<dbReference type="PANTHER" id="PTHR30217">
    <property type="entry name" value="PEPTIDASE U32 FAMILY"/>
    <property type="match status" value="1"/>
</dbReference>
<evidence type="ECO:0000313" key="4">
    <source>
        <dbReference type="EMBL" id="QDU32231.1"/>
    </source>
</evidence>
<keyword evidence="5" id="KW-1185">Reference proteome</keyword>
<evidence type="ECO:0000313" key="5">
    <source>
        <dbReference type="Proteomes" id="UP000317369"/>
    </source>
</evidence>
<comment type="similarity">
    <text evidence="3">Belongs to the peptidase U32 family.</text>
</comment>
<dbReference type="RefSeq" id="WP_145073455.1">
    <property type="nucleotide sequence ID" value="NZ_CP036425.1"/>
</dbReference>